<dbReference type="InterPro" id="IPR036390">
    <property type="entry name" value="WH_DNA-bd_sf"/>
</dbReference>
<protein>
    <submittedName>
        <fullName evidence="5">GntR family transcriptional regulator</fullName>
    </submittedName>
</protein>
<dbReference type="Pfam" id="PF07729">
    <property type="entry name" value="FCD"/>
    <property type="match status" value="1"/>
</dbReference>
<proteinExistence type="predicted"/>
<dbReference type="InterPro" id="IPR008920">
    <property type="entry name" value="TF_FadR/GntR_C"/>
</dbReference>
<dbReference type="Gene3D" id="1.10.10.10">
    <property type="entry name" value="Winged helix-like DNA-binding domain superfamily/Winged helix DNA-binding domain"/>
    <property type="match status" value="1"/>
</dbReference>
<dbReference type="InterPro" id="IPR036388">
    <property type="entry name" value="WH-like_DNA-bd_sf"/>
</dbReference>
<dbReference type="PANTHER" id="PTHR43537:SF49">
    <property type="entry name" value="TRANSCRIPTIONAL REGULATORY PROTEIN"/>
    <property type="match status" value="1"/>
</dbReference>
<name>A0A4D7B8X5_9HYPH</name>
<evidence type="ECO:0000256" key="1">
    <source>
        <dbReference type="ARBA" id="ARBA00023015"/>
    </source>
</evidence>
<keyword evidence="1" id="KW-0805">Transcription regulation</keyword>
<gene>
    <name evidence="5" type="ORF">E8M01_23285</name>
</gene>
<dbReference type="SUPFAM" id="SSF46785">
    <property type="entry name" value="Winged helix' DNA-binding domain"/>
    <property type="match status" value="1"/>
</dbReference>
<evidence type="ECO:0000256" key="3">
    <source>
        <dbReference type="ARBA" id="ARBA00023163"/>
    </source>
</evidence>
<dbReference type="KEGG" id="pstg:E8M01_23285"/>
<dbReference type="GO" id="GO:0003677">
    <property type="term" value="F:DNA binding"/>
    <property type="evidence" value="ECO:0007669"/>
    <property type="project" value="UniProtKB-KW"/>
</dbReference>
<reference evidence="5 6" key="1">
    <citation type="submission" date="2019-04" db="EMBL/GenBank/DDBJ databases">
        <title>Phreatobacter aquaticus sp. nov.</title>
        <authorList>
            <person name="Choi A."/>
        </authorList>
    </citation>
    <scope>NUCLEOTIDE SEQUENCE [LARGE SCALE GENOMIC DNA]</scope>
    <source>
        <strain evidence="5 6">KCTC 52518</strain>
    </source>
</reference>
<feature type="domain" description="HTH gntR-type" evidence="4">
    <location>
        <begin position="18"/>
        <end position="85"/>
    </location>
</feature>
<keyword evidence="6" id="KW-1185">Reference proteome</keyword>
<evidence type="ECO:0000313" key="6">
    <source>
        <dbReference type="Proteomes" id="UP000298781"/>
    </source>
</evidence>
<dbReference type="SMART" id="SM00895">
    <property type="entry name" value="FCD"/>
    <property type="match status" value="1"/>
</dbReference>
<dbReference type="SUPFAM" id="SSF48008">
    <property type="entry name" value="GntR ligand-binding domain-like"/>
    <property type="match status" value="1"/>
</dbReference>
<dbReference type="InterPro" id="IPR011711">
    <property type="entry name" value="GntR_C"/>
</dbReference>
<dbReference type="GO" id="GO:0003700">
    <property type="term" value="F:DNA-binding transcription factor activity"/>
    <property type="evidence" value="ECO:0007669"/>
    <property type="project" value="InterPro"/>
</dbReference>
<dbReference type="SMART" id="SM00345">
    <property type="entry name" value="HTH_GNTR"/>
    <property type="match status" value="1"/>
</dbReference>
<keyword evidence="3" id="KW-0804">Transcription</keyword>
<sequence length="229" mass="24987">MGAGPLTIARGSMTAGRPEQKRHLAAEMAAAIRDGAYRPGEWLRQIDLEERFGAKRFDVRSALSELAVRGTVEHVVNRGYRIAVPDMVAIREVLAIRILVEVEAARQALPHIGPAELARIRTLQQAFETAIAHGSRVDQAHTNAAFHDAIYGHAPNRSLAELTTEMRNRSIRWPIALWPSHAALEKSAADHRAIVAALEAGDVEALVEAVRRHITGSAANYPSIKPDLG</sequence>
<dbReference type="AlphaFoldDB" id="A0A4D7B8X5"/>
<evidence type="ECO:0000313" key="5">
    <source>
        <dbReference type="EMBL" id="QCI66910.1"/>
    </source>
</evidence>
<dbReference type="OrthoDB" id="6087511at2"/>
<dbReference type="Pfam" id="PF00392">
    <property type="entry name" value="GntR"/>
    <property type="match status" value="1"/>
</dbReference>
<dbReference type="PANTHER" id="PTHR43537">
    <property type="entry name" value="TRANSCRIPTIONAL REGULATOR, GNTR FAMILY"/>
    <property type="match status" value="1"/>
</dbReference>
<dbReference type="EMBL" id="CP039690">
    <property type="protein sequence ID" value="QCI66910.1"/>
    <property type="molecule type" value="Genomic_DNA"/>
</dbReference>
<accession>A0A4D7B8X5</accession>
<keyword evidence="2" id="KW-0238">DNA-binding</keyword>
<evidence type="ECO:0000259" key="4">
    <source>
        <dbReference type="PROSITE" id="PS50949"/>
    </source>
</evidence>
<dbReference type="PROSITE" id="PS50949">
    <property type="entry name" value="HTH_GNTR"/>
    <property type="match status" value="1"/>
</dbReference>
<evidence type="ECO:0000256" key="2">
    <source>
        <dbReference type="ARBA" id="ARBA00023125"/>
    </source>
</evidence>
<dbReference type="InterPro" id="IPR000524">
    <property type="entry name" value="Tscrpt_reg_HTH_GntR"/>
</dbReference>
<dbReference type="Proteomes" id="UP000298781">
    <property type="component" value="Chromosome"/>
</dbReference>
<organism evidence="5 6">
    <name type="scientific">Phreatobacter stygius</name>
    <dbReference type="NCBI Taxonomy" id="1940610"/>
    <lineage>
        <taxon>Bacteria</taxon>
        <taxon>Pseudomonadati</taxon>
        <taxon>Pseudomonadota</taxon>
        <taxon>Alphaproteobacteria</taxon>
        <taxon>Hyphomicrobiales</taxon>
        <taxon>Phreatobacteraceae</taxon>
        <taxon>Phreatobacter</taxon>
    </lineage>
</organism>
<dbReference type="Gene3D" id="1.20.120.530">
    <property type="entry name" value="GntR ligand-binding domain-like"/>
    <property type="match status" value="1"/>
</dbReference>